<gene>
    <name evidence="1" type="ORF">A8950_1538</name>
</gene>
<sequence length="345" mass="40776">MPRKAVRKFAWADLPDDQLLKLRLRDLKVTVEGTWLEGCLEHLYQELGQRGLSIRPHAWISDEWFSPDTTPGIAIPFYLAHPRLMRLERKKIIDVEGGTVPECMRILRHEAGHVIQHAYQLHRRRRWQELFGRSSTRYPDFYRPNPASKNYVQHLRLWYAQSHPDEDFAETFAVWLRPRSDWRKRYADWPALKKLVYVDELMAEIAGEKPLLTRRHKVDPLSQINRTLGEHYEKKQSFYVADSPTIYDRDLKRIFSDGGRHRRAPTAAAFLRRHRARIRRSVAQWTGEYQLTLDAVLDAMIARCRQLKLRAAGPERQMVTDFTVLLTAKTVHSLYSPSRREWFAL</sequence>
<organism evidence="1 2">
    <name type="scientific">Dongia mobilis</name>
    <dbReference type="NCBI Taxonomy" id="578943"/>
    <lineage>
        <taxon>Bacteria</taxon>
        <taxon>Pseudomonadati</taxon>
        <taxon>Pseudomonadota</taxon>
        <taxon>Alphaproteobacteria</taxon>
        <taxon>Rhodospirillales</taxon>
        <taxon>Dongiaceae</taxon>
        <taxon>Dongia</taxon>
    </lineage>
</organism>
<dbReference type="Proteomes" id="UP000295783">
    <property type="component" value="Unassembled WGS sequence"/>
</dbReference>
<dbReference type="InterPro" id="IPR031321">
    <property type="entry name" value="UCP012641"/>
</dbReference>
<dbReference type="OrthoDB" id="9773016at2"/>
<dbReference type="Pfam" id="PF15887">
    <property type="entry name" value="Peptidase_Mx"/>
    <property type="match status" value="1"/>
</dbReference>
<name>A0A4R6WW44_9PROT</name>
<dbReference type="AlphaFoldDB" id="A0A4R6WW44"/>
<comment type="caution">
    <text evidence="1">The sequence shown here is derived from an EMBL/GenBank/DDBJ whole genome shotgun (WGS) entry which is preliminary data.</text>
</comment>
<evidence type="ECO:0000313" key="2">
    <source>
        <dbReference type="Proteomes" id="UP000295783"/>
    </source>
</evidence>
<proteinExistence type="predicted"/>
<keyword evidence="2" id="KW-1185">Reference proteome</keyword>
<dbReference type="EMBL" id="SNYW01000007">
    <property type="protein sequence ID" value="TDQ83252.1"/>
    <property type="molecule type" value="Genomic_DNA"/>
</dbReference>
<protein>
    <submittedName>
        <fullName evidence="1">Putative zinc-binding metallo-peptidase</fullName>
    </submittedName>
</protein>
<evidence type="ECO:0000313" key="1">
    <source>
        <dbReference type="EMBL" id="TDQ83252.1"/>
    </source>
</evidence>
<dbReference type="Gene3D" id="3.40.390.70">
    <property type="match status" value="1"/>
</dbReference>
<reference evidence="1 2" key="1">
    <citation type="submission" date="2019-03" db="EMBL/GenBank/DDBJ databases">
        <title>Genomic Encyclopedia of Type Strains, Phase III (KMG-III): the genomes of soil and plant-associated and newly described type strains.</title>
        <authorList>
            <person name="Whitman W."/>
        </authorList>
    </citation>
    <scope>NUCLEOTIDE SEQUENCE [LARGE SCALE GENOMIC DNA]</scope>
    <source>
        <strain evidence="1 2">CGMCC 1.7660</strain>
    </source>
</reference>
<dbReference type="RefSeq" id="WP_133613022.1">
    <property type="nucleotide sequence ID" value="NZ_SNYW01000007.1"/>
</dbReference>
<accession>A0A4R6WW44</accession>